<evidence type="ECO:0008006" key="3">
    <source>
        <dbReference type="Google" id="ProtNLM"/>
    </source>
</evidence>
<dbReference type="EMBL" id="BMGJ01000005">
    <property type="protein sequence ID" value="GGD61214.1"/>
    <property type="molecule type" value="Genomic_DNA"/>
</dbReference>
<accession>A0ABQ1R9D6</accession>
<evidence type="ECO:0000313" key="2">
    <source>
        <dbReference type="Proteomes" id="UP000614272"/>
    </source>
</evidence>
<proteinExistence type="predicted"/>
<keyword evidence="2" id="KW-1185">Reference proteome</keyword>
<sequence>MQVHVYDTHVHTSAGQYLHFDVLVDDSNVGQVKQFAQDYLTSLGVTADKITQSRCNFCHSEIANPEVALAIENNGHSILVL</sequence>
<dbReference type="RefSeq" id="WP_099033666.1">
    <property type="nucleotide sequence ID" value="NZ_BMGJ01000005.1"/>
</dbReference>
<dbReference type="Gene3D" id="3.10.510.10">
    <property type="entry name" value="NE1680-like"/>
    <property type="match status" value="1"/>
</dbReference>
<dbReference type="Proteomes" id="UP000614272">
    <property type="component" value="Unassembled WGS sequence"/>
</dbReference>
<evidence type="ECO:0000313" key="1">
    <source>
        <dbReference type="EMBL" id="GGD61214.1"/>
    </source>
</evidence>
<name>A0ABQ1R9D6_9ALTE</name>
<comment type="caution">
    <text evidence="1">The sequence shown here is derived from an EMBL/GenBank/DDBJ whole genome shotgun (WGS) entry which is preliminary data.</text>
</comment>
<reference evidence="2" key="1">
    <citation type="journal article" date="2019" name="Int. J. Syst. Evol. Microbiol.">
        <title>The Global Catalogue of Microorganisms (GCM) 10K type strain sequencing project: providing services to taxonomists for standard genome sequencing and annotation.</title>
        <authorList>
            <consortium name="The Broad Institute Genomics Platform"/>
            <consortium name="The Broad Institute Genome Sequencing Center for Infectious Disease"/>
            <person name="Wu L."/>
            <person name="Ma J."/>
        </authorList>
    </citation>
    <scope>NUCLEOTIDE SEQUENCE [LARGE SCALE GENOMIC DNA]</scope>
    <source>
        <strain evidence="2">CGMCC 1.12923</strain>
    </source>
</reference>
<dbReference type="InterPro" id="IPR023122">
    <property type="entry name" value="NE1680-like_sf"/>
</dbReference>
<organism evidence="1 2">
    <name type="scientific">Lacimicrobium alkaliphilum</name>
    <dbReference type="NCBI Taxonomy" id="1526571"/>
    <lineage>
        <taxon>Bacteria</taxon>
        <taxon>Pseudomonadati</taxon>
        <taxon>Pseudomonadota</taxon>
        <taxon>Gammaproteobacteria</taxon>
        <taxon>Alteromonadales</taxon>
        <taxon>Alteromonadaceae</taxon>
        <taxon>Lacimicrobium</taxon>
    </lineage>
</organism>
<protein>
    <recommendedName>
        <fullName evidence="3">DUF2024 domain-containing protein</fullName>
    </recommendedName>
</protein>
<dbReference type="SUPFAM" id="SSF160766">
    <property type="entry name" value="NE1680-like"/>
    <property type="match status" value="1"/>
</dbReference>
<dbReference type="Pfam" id="PF09630">
    <property type="entry name" value="DUF2024"/>
    <property type="match status" value="1"/>
</dbReference>
<gene>
    <name evidence="1" type="ORF">GCM10011357_15680</name>
</gene>
<dbReference type="InterPro" id="IPR018592">
    <property type="entry name" value="DUF2024"/>
</dbReference>